<feature type="domain" description="NAD-dependent epimerase/dehydratase" evidence="1">
    <location>
        <begin position="40"/>
        <end position="206"/>
    </location>
</feature>
<evidence type="ECO:0000313" key="2">
    <source>
        <dbReference type="EMBL" id="TWT75127.1"/>
    </source>
</evidence>
<gene>
    <name evidence="2" type="ORF">CA85_04160</name>
</gene>
<dbReference type="PANTHER" id="PTHR43245:SF13">
    <property type="entry name" value="UDP-D-APIOSE_UDP-D-XYLOSE SYNTHASE 2"/>
    <property type="match status" value="1"/>
</dbReference>
<sequence>MSITDSLPESFSNEAALDERLLTPSDRLIEFAASLRGPLVILGAGGKMGPSLAGRVQAAIVASGADARVVAVSRFSDPSSRDWLAARGVETISADLMEPAAISQLPDAANVVYLVGSKFGTRQNPSHTWAINTLATSHAMTRYASSNVVALSTGNVYSFSPVKSAGAVESDSLAPVGEYASAALARERILEYHSLQHGTPVMAIRLNYATDLRYGVLTDIACRVFSGQPVDLTQGYFNCIWQGDANDLIVRALGLCQSPMAVLNVTGTDVLSVREVAQTLGRLMDRPVQFTGVAAETALLSDASRCSRVLGQPETPIQTVIEWTADWVSKGQRLLNKPTHFEVRDGNF</sequence>
<protein>
    <submittedName>
        <fullName evidence="2">NAD dependent epimerase/dehydratase family protein</fullName>
    </submittedName>
</protein>
<proteinExistence type="predicted"/>
<organism evidence="2 3">
    <name type="scientific">Allorhodopirellula solitaria</name>
    <dbReference type="NCBI Taxonomy" id="2527987"/>
    <lineage>
        <taxon>Bacteria</taxon>
        <taxon>Pseudomonadati</taxon>
        <taxon>Planctomycetota</taxon>
        <taxon>Planctomycetia</taxon>
        <taxon>Pirellulales</taxon>
        <taxon>Pirellulaceae</taxon>
        <taxon>Allorhodopirellula</taxon>
    </lineage>
</organism>
<name>A0A5C5YJX7_9BACT</name>
<dbReference type="InterPro" id="IPR001509">
    <property type="entry name" value="Epimerase_deHydtase"/>
</dbReference>
<dbReference type="Proteomes" id="UP000318053">
    <property type="component" value="Unassembled WGS sequence"/>
</dbReference>
<evidence type="ECO:0000313" key="3">
    <source>
        <dbReference type="Proteomes" id="UP000318053"/>
    </source>
</evidence>
<keyword evidence="3" id="KW-1185">Reference proteome</keyword>
<reference evidence="2 3" key="1">
    <citation type="submission" date="2019-02" db="EMBL/GenBank/DDBJ databases">
        <title>Deep-cultivation of Planctomycetes and their phenomic and genomic characterization uncovers novel biology.</title>
        <authorList>
            <person name="Wiegand S."/>
            <person name="Jogler M."/>
            <person name="Boedeker C."/>
            <person name="Pinto D."/>
            <person name="Vollmers J."/>
            <person name="Rivas-Marin E."/>
            <person name="Kohn T."/>
            <person name="Peeters S.H."/>
            <person name="Heuer A."/>
            <person name="Rast P."/>
            <person name="Oberbeckmann S."/>
            <person name="Bunk B."/>
            <person name="Jeske O."/>
            <person name="Meyerdierks A."/>
            <person name="Storesund J.E."/>
            <person name="Kallscheuer N."/>
            <person name="Luecker S."/>
            <person name="Lage O.M."/>
            <person name="Pohl T."/>
            <person name="Merkel B.J."/>
            <person name="Hornburger P."/>
            <person name="Mueller R.-W."/>
            <person name="Bruemmer F."/>
            <person name="Labrenz M."/>
            <person name="Spormann A.M."/>
            <person name="Op Den Camp H."/>
            <person name="Overmann J."/>
            <person name="Amann R."/>
            <person name="Jetten M.S.M."/>
            <person name="Mascher T."/>
            <person name="Medema M.H."/>
            <person name="Devos D.P."/>
            <person name="Kaster A.-K."/>
            <person name="Ovreas L."/>
            <person name="Rohde M."/>
            <person name="Galperin M.Y."/>
            <person name="Jogler C."/>
        </authorList>
    </citation>
    <scope>NUCLEOTIDE SEQUENCE [LARGE SCALE GENOMIC DNA]</scope>
    <source>
        <strain evidence="2 3">CA85</strain>
    </source>
</reference>
<dbReference type="Pfam" id="PF01370">
    <property type="entry name" value="Epimerase"/>
    <property type="match status" value="1"/>
</dbReference>
<dbReference type="SUPFAM" id="SSF51735">
    <property type="entry name" value="NAD(P)-binding Rossmann-fold domains"/>
    <property type="match status" value="1"/>
</dbReference>
<dbReference type="AlphaFoldDB" id="A0A5C5YJX7"/>
<accession>A0A5C5YJX7</accession>
<dbReference type="PANTHER" id="PTHR43245">
    <property type="entry name" value="BIFUNCTIONAL POLYMYXIN RESISTANCE PROTEIN ARNA"/>
    <property type="match status" value="1"/>
</dbReference>
<evidence type="ECO:0000259" key="1">
    <source>
        <dbReference type="Pfam" id="PF01370"/>
    </source>
</evidence>
<dbReference type="InterPro" id="IPR050177">
    <property type="entry name" value="Lipid_A_modif_metabolic_enz"/>
</dbReference>
<dbReference type="Gene3D" id="3.40.50.720">
    <property type="entry name" value="NAD(P)-binding Rossmann-like Domain"/>
    <property type="match status" value="1"/>
</dbReference>
<comment type="caution">
    <text evidence="2">The sequence shown here is derived from an EMBL/GenBank/DDBJ whole genome shotgun (WGS) entry which is preliminary data.</text>
</comment>
<dbReference type="RefSeq" id="WP_146389605.1">
    <property type="nucleotide sequence ID" value="NZ_SJPK01000001.1"/>
</dbReference>
<dbReference type="OrthoDB" id="9785845at2"/>
<dbReference type="InterPro" id="IPR036291">
    <property type="entry name" value="NAD(P)-bd_dom_sf"/>
</dbReference>
<dbReference type="EMBL" id="SJPK01000001">
    <property type="protein sequence ID" value="TWT75127.1"/>
    <property type="molecule type" value="Genomic_DNA"/>
</dbReference>